<evidence type="ECO:0000313" key="2">
    <source>
        <dbReference type="Proteomes" id="UP000295008"/>
    </source>
</evidence>
<proteinExistence type="predicted"/>
<dbReference type="Proteomes" id="UP000295008">
    <property type="component" value="Unassembled WGS sequence"/>
</dbReference>
<accession>A0A4R1S4L0</accession>
<gene>
    <name evidence="1" type="ORF">EDC14_1004161</name>
</gene>
<dbReference type="EMBL" id="SLUN01000004">
    <property type="protein sequence ID" value="TCL74223.1"/>
    <property type="molecule type" value="Genomic_DNA"/>
</dbReference>
<comment type="caution">
    <text evidence="1">The sequence shown here is derived from an EMBL/GenBank/DDBJ whole genome shotgun (WGS) entry which is preliminary data.</text>
</comment>
<name>A0A4R1S4L0_HYDET</name>
<organism evidence="1 2">
    <name type="scientific">Hydrogenispora ethanolica</name>
    <dbReference type="NCBI Taxonomy" id="1082276"/>
    <lineage>
        <taxon>Bacteria</taxon>
        <taxon>Bacillati</taxon>
        <taxon>Bacillota</taxon>
        <taxon>Hydrogenispora</taxon>
    </lineage>
</organism>
<evidence type="ECO:0000313" key="1">
    <source>
        <dbReference type="EMBL" id="TCL74223.1"/>
    </source>
</evidence>
<dbReference type="RefSeq" id="WP_132013210.1">
    <property type="nucleotide sequence ID" value="NZ_SLUN01000004.1"/>
</dbReference>
<sequence>MNKEFLTGIVLNDKTPFLDWALSIVNWLNEVLDYVQIDEDDLNAFDTPQLLERQRILCGYLGTLVEPYGKAETYLKVALARSIKKCQKAGMPPSIAKIAAEEECENETKIQETIHRLNTAIAEQLKTIATRLSYEKSLMWGNGGRNILAKPPF</sequence>
<dbReference type="AlphaFoldDB" id="A0A4R1S4L0"/>
<reference evidence="1 2" key="1">
    <citation type="submission" date="2019-03" db="EMBL/GenBank/DDBJ databases">
        <title>Genomic Encyclopedia of Type Strains, Phase IV (KMG-IV): sequencing the most valuable type-strain genomes for metagenomic binning, comparative biology and taxonomic classification.</title>
        <authorList>
            <person name="Goeker M."/>
        </authorList>
    </citation>
    <scope>NUCLEOTIDE SEQUENCE [LARGE SCALE GENOMIC DNA]</scope>
    <source>
        <strain evidence="1 2">LX-B</strain>
    </source>
</reference>
<keyword evidence="2" id="KW-1185">Reference proteome</keyword>
<protein>
    <submittedName>
        <fullName evidence="1">Uncharacterized protein</fullName>
    </submittedName>
</protein>